<proteinExistence type="predicted"/>
<dbReference type="GO" id="GO:0004190">
    <property type="term" value="F:aspartic-type endopeptidase activity"/>
    <property type="evidence" value="ECO:0007669"/>
    <property type="project" value="InterPro"/>
</dbReference>
<name>A0A1U7DMA6_9RHOB</name>
<feature type="transmembrane region" description="Helical" evidence="1">
    <location>
        <begin position="6"/>
        <end position="24"/>
    </location>
</feature>
<dbReference type="OrthoDB" id="7709484at2"/>
<feature type="transmembrane region" description="Helical" evidence="1">
    <location>
        <begin position="143"/>
        <end position="163"/>
    </location>
</feature>
<feature type="domain" description="Prepilin type IV endopeptidase peptidase" evidence="2">
    <location>
        <begin position="17"/>
        <end position="115"/>
    </location>
</feature>
<dbReference type="EMBL" id="CP019124">
    <property type="protein sequence ID" value="APX91009.1"/>
    <property type="molecule type" value="Genomic_DNA"/>
</dbReference>
<feature type="transmembrane region" description="Helical" evidence="1">
    <location>
        <begin position="36"/>
        <end position="54"/>
    </location>
</feature>
<protein>
    <recommendedName>
        <fullName evidence="2">Prepilin type IV endopeptidase peptidase domain-containing protein</fullName>
    </recommendedName>
</protein>
<dbReference type="Proteomes" id="UP000187266">
    <property type="component" value="Chromosome"/>
</dbReference>
<keyword evidence="4" id="KW-1185">Reference proteome</keyword>
<organism evidence="3 4">
    <name type="scientific">Brevirhabdus pacifica</name>
    <dbReference type="NCBI Taxonomy" id="1267768"/>
    <lineage>
        <taxon>Bacteria</taxon>
        <taxon>Pseudomonadati</taxon>
        <taxon>Pseudomonadota</taxon>
        <taxon>Alphaproteobacteria</taxon>
        <taxon>Rhodobacterales</taxon>
        <taxon>Paracoccaceae</taxon>
        <taxon>Brevirhabdus</taxon>
    </lineage>
</organism>
<dbReference type="GO" id="GO:0016020">
    <property type="term" value="C:membrane"/>
    <property type="evidence" value="ECO:0007669"/>
    <property type="project" value="InterPro"/>
</dbReference>
<dbReference type="Gene3D" id="1.20.120.1220">
    <property type="match status" value="1"/>
</dbReference>
<evidence type="ECO:0000259" key="2">
    <source>
        <dbReference type="Pfam" id="PF01478"/>
    </source>
</evidence>
<evidence type="ECO:0000313" key="4">
    <source>
        <dbReference type="Proteomes" id="UP000187266"/>
    </source>
</evidence>
<keyword evidence="1" id="KW-0812">Transmembrane</keyword>
<dbReference type="Pfam" id="PF01478">
    <property type="entry name" value="Peptidase_A24"/>
    <property type="match status" value="1"/>
</dbReference>
<dbReference type="InterPro" id="IPR000045">
    <property type="entry name" value="Prepilin_IV_endopep_pep"/>
</dbReference>
<accession>A0A1U7DMA6</accession>
<reference evidence="3 4" key="1">
    <citation type="submission" date="2017-01" db="EMBL/GenBank/DDBJ databases">
        <title>Genomic analysis of Xuhuaishuia manganoxidans DY6-4.</title>
        <authorList>
            <person name="Wang X."/>
        </authorList>
    </citation>
    <scope>NUCLEOTIDE SEQUENCE [LARGE SCALE GENOMIC DNA]</scope>
    <source>
        <strain evidence="3 4">DY6-4</strain>
    </source>
</reference>
<feature type="transmembrane region" description="Helical" evidence="1">
    <location>
        <begin position="94"/>
        <end position="116"/>
    </location>
</feature>
<keyword evidence="1" id="KW-1133">Transmembrane helix</keyword>
<gene>
    <name evidence="3" type="ORF">BV394_06335</name>
</gene>
<dbReference type="STRING" id="1267768.BV394_06335"/>
<evidence type="ECO:0000313" key="3">
    <source>
        <dbReference type="EMBL" id="APX91009.1"/>
    </source>
</evidence>
<sequence>MDTTAAQAAWFLLPAGLIAIWVAWSDMKFMLIRNQSVLALMATYLVLGPLAFPLDEYLWRWSHFAVLLMAGYIASSAGLVGAGDAKFAAAMAPLIAADDLVLILMLFATVLLGAFATHRLFRAIPAVRRRTPDWRSWDAGSDFPMGLALSGTLLFYLVLAMVLG</sequence>
<feature type="transmembrane region" description="Helical" evidence="1">
    <location>
        <begin position="60"/>
        <end position="82"/>
    </location>
</feature>
<evidence type="ECO:0000256" key="1">
    <source>
        <dbReference type="SAM" id="Phobius"/>
    </source>
</evidence>
<keyword evidence="1" id="KW-0472">Membrane</keyword>
<dbReference type="AlphaFoldDB" id="A0A1U7DMA6"/>